<dbReference type="Ensembl" id="ENSPNYT00000031872.1">
    <property type="protein sequence ID" value="ENSPNYP00000031122.1"/>
    <property type="gene ID" value="ENSPNYG00000023470.1"/>
</dbReference>
<name>A0A3B4H5Q6_9CICH</name>
<sequence>MSGSMSSRGPGGKSALFKSPTFSSNSEANTEEGRLMEAASVTSTVSLSSYMSCTILTYFHTSSCHC</sequence>
<reference evidence="2" key="1">
    <citation type="submission" date="2023-09" db="UniProtKB">
        <authorList>
            <consortium name="Ensembl"/>
        </authorList>
    </citation>
    <scope>IDENTIFICATION</scope>
</reference>
<proteinExistence type="predicted"/>
<dbReference type="GeneTree" id="ENSGT01020000231800"/>
<organism evidence="2">
    <name type="scientific">Pundamilia nyererei</name>
    <dbReference type="NCBI Taxonomy" id="303518"/>
    <lineage>
        <taxon>Eukaryota</taxon>
        <taxon>Metazoa</taxon>
        <taxon>Chordata</taxon>
        <taxon>Craniata</taxon>
        <taxon>Vertebrata</taxon>
        <taxon>Euteleostomi</taxon>
        <taxon>Actinopterygii</taxon>
        <taxon>Neopterygii</taxon>
        <taxon>Teleostei</taxon>
        <taxon>Neoteleostei</taxon>
        <taxon>Acanthomorphata</taxon>
        <taxon>Ovalentaria</taxon>
        <taxon>Cichlomorphae</taxon>
        <taxon>Cichliformes</taxon>
        <taxon>Cichlidae</taxon>
        <taxon>African cichlids</taxon>
        <taxon>Pseudocrenilabrinae</taxon>
        <taxon>Haplochromini</taxon>
        <taxon>Pundamilia</taxon>
    </lineage>
</organism>
<protein>
    <submittedName>
        <fullName evidence="2">Uncharacterized protein</fullName>
    </submittedName>
</protein>
<evidence type="ECO:0000256" key="1">
    <source>
        <dbReference type="SAM" id="MobiDB-lite"/>
    </source>
</evidence>
<feature type="region of interest" description="Disordered" evidence="1">
    <location>
        <begin position="1"/>
        <end position="34"/>
    </location>
</feature>
<accession>A0A3B4H5Q6</accession>
<dbReference type="AlphaFoldDB" id="A0A3B4H5Q6"/>
<evidence type="ECO:0000313" key="2">
    <source>
        <dbReference type="Ensembl" id="ENSPNYP00000031122.1"/>
    </source>
</evidence>